<dbReference type="SUPFAM" id="SSF52467">
    <property type="entry name" value="DHS-like NAD/FAD-binding domain"/>
    <property type="match status" value="1"/>
</dbReference>
<dbReference type="InterPro" id="IPR029035">
    <property type="entry name" value="DHS-like_NAD/FAD-binding_dom"/>
</dbReference>
<dbReference type="Pfam" id="PF02146">
    <property type="entry name" value="SIR2"/>
    <property type="match status" value="1"/>
</dbReference>
<dbReference type="GO" id="GO:0017136">
    <property type="term" value="F:histone deacetylase activity, NAD-dependent"/>
    <property type="evidence" value="ECO:0007669"/>
    <property type="project" value="TreeGrafter"/>
</dbReference>
<comment type="similarity">
    <text evidence="1">Belongs to the sirtuin family. Class I subfamily.</text>
</comment>
<dbReference type="PANTHER" id="PTHR11085:SF8">
    <property type="entry name" value="NAD-DEPENDENT HISTONE DEACETYLASE HST3"/>
    <property type="match status" value="1"/>
</dbReference>
<comment type="caution">
    <text evidence="4">Lacks conserved residue(s) required for the propagation of feature annotation.</text>
</comment>
<evidence type="ECO:0000256" key="4">
    <source>
        <dbReference type="PROSITE-ProRule" id="PRU00236"/>
    </source>
</evidence>
<sequence length="209" mass="23483">MEDIAKFNLKSENDNFQIREINRLVVKAKKCVIIAGAGISCSAGIPDFRSSDGLHNMIQSLCPNAFYSGKDLFDAQLPRTQDSIKAFNIFIGILKELIVKARPTATHSFIKILADMNKLKRVYTQNIDNLKEEVGLKPWNFEIKNCQAPVVQLHGTLANLQCSTCTNVYSFTKNIVIFSRKLKCQVATNVKRKKTLGLNKGDNYILLDN</sequence>
<reference evidence="6 7" key="1">
    <citation type="submission" date="2018-06" db="EMBL/GenBank/DDBJ databases">
        <title>Comparative genomics reveals the genomic features of Rhizophagus irregularis, R. cerebriforme, R. diaphanum and Gigaspora rosea, and their symbiotic lifestyle signature.</title>
        <authorList>
            <person name="Morin E."/>
            <person name="San Clemente H."/>
            <person name="Chen E.C.H."/>
            <person name="De La Providencia I."/>
            <person name="Hainaut M."/>
            <person name="Kuo A."/>
            <person name="Kohler A."/>
            <person name="Murat C."/>
            <person name="Tang N."/>
            <person name="Roy S."/>
            <person name="Loubradou J."/>
            <person name="Henrissat B."/>
            <person name="Grigoriev I.V."/>
            <person name="Corradi N."/>
            <person name="Roux C."/>
            <person name="Martin F.M."/>
        </authorList>
    </citation>
    <scope>NUCLEOTIDE SEQUENCE [LARGE SCALE GENOMIC DNA]</scope>
    <source>
        <strain evidence="6 7">DAOM 194757</strain>
    </source>
</reference>
<dbReference type="Gene3D" id="3.40.50.1220">
    <property type="entry name" value="TPP-binding domain"/>
    <property type="match status" value="1"/>
</dbReference>
<dbReference type="Proteomes" id="UP000266673">
    <property type="component" value="Unassembled WGS sequence"/>
</dbReference>
<evidence type="ECO:0000256" key="2">
    <source>
        <dbReference type="ARBA" id="ARBA00022679"/>
    </source>
</evidence>
<dbReference type="GO" id="GO:0005634">
    <property type="term" value="C:nucleus"/>
    <property type="evidence" value="ECO:0007669"/>
    <property type="project" value="TreeGrafter"/>
</dbReference>
<dbReference type="OrthoDB" id="2919105at2759"/>
<name>A0A397TT62_9GLOM</name>
<dbReference type="PANTHER" id="PTHR11085">
    <property type="entry name" value="NAD-DEPENDENT PROTEIN DEACYLASE SIRTUIN-5, MITOCHONDRIAL-RELATED"/>
    <property type="match status" value="1"/>
</dbReference>
<dbReference type="AlphaFoldDB" id="A0A397TT62"/>
<gene>
    <name evidence="6" type="ORF">C2G38_2298640</name>
</gene>
<keyword evidence="7" id="KW-1185">Reference proteome</keyword>
<evidence type="ECO:0000313" key="6">
    <source>
        <dbReference type="EMBL" id="RIB00964.1"/>
    </source>
</evidence>
<evidence type="ECO:0000259" key="5">
    <source>
        <dbReference type="PROSITE" id="PS50305"/>
    </source>
</evidence>
<evidence type="ECO:0000256" key="1">
    <source>
        <dbReference type="ARBA" id="ARBA00006924"/>
    </source>
</evidence>
<protein>
    <submittedName>
        <fullName evidence="6">DHS-like NAD/FAD-binding domain-containing protein</fullName>
    </submittedName>
</protein>
<dbReference type="GO" id="GO:0070403">
    <property type="term" value="F:NAD+ binding"/>
    <property type="evidence" value="ECO:0007669"/>
    <property type="project" value="InterPro"/>
</dbReference>
<dbReference type="InterPro" id="IPR026590">
    <property type="entry name" value="Ssirtuin_cat_dom"/>
</dbReference>
<dbReference type="EMBL" id="QKWP01003424">
    <property type="protein sequence ID" value="RIB00964.1"/>
    <property type="molecule type" value="Genomic_DNA"/>
</dbReference>
<dbReference type="InterPro" id="IPR050134">
    <property type="entry name" value="NAD-dep_sirtuin_deacylases"/>
</dbReference>
<keyword evidence="3" id="KW-0520">NAD</keyword>
<evidence type="ECO:0000313" key="7">
    <source>
        <dbReference type="Proteomes" id="UP000266673"/>
    </source>
</evidence>
<dbReference type="InterPro" id="IPR003000">
    <property type="entry name" value="Sirtuin"/>
</dbReference>
<feature type="domain" description="Deacetylase sirtuin-type" evidence="5">
    <location>
        <begin position="11"/>
        <end position="209"/>
    </location>
</feature>
<accession>A0A397TT62</accession>
<dbReference type="STRING" id="44941.A0A397TT62"/>
<proteinExistence type="inferred from homology"/>
<evidence type="ECO:0000256" key="3">
    <source>
        <dbReference type="ARBA" id="ARBA00023027"/>
    </source>
</evidence>
<organism evidence="6 7">
    <name type="scientific">Gigaspora rosea</name>
    <dbReference type="NCBI Taxonomy" id="44941"/>
    <lineage>
        <taxon>Eukaryota</taxon>
        <taxon>Fungi</taxon>
        <taxon>Fungi incertae sedis</taxon>
        <taxon>Mucoromycota</taxon>
        <taxon>Glomeromycotina</taxon>
        <taxon>Glomeromycetes</taxon>
        <taxon>Diversisporales</taxon>
        <taxon>Gigasporaceae</taxon>
        <taxon>Gigaspora</taxon>
    </lineage>
</organism>
<keyword evidence="2" id="KW-0808">Transferase</keyword>
<dbReference type="PROSITE" id="PS50305">
    <property type="entry name" value="SIRTUIN"/>
    <property type="match status" value="1"/>
</dbReference>
<comment type="caution">
    <text evidence="6">The sequence shown here is derived from an EMBL/GenBank/DDBJ whole genome shotgun (WGS) entry which is preliminary data.</text>
</comment>